<dbReference type="Pfam" id="PF16778">
    <property type="entry name" value="Phage_tail_APC"/>
    <property type="match status" value="1"/>
</dbReference>
<feature type="domain" description="Phage tail assembly chaperone-like" evidence="1">
    <location>
        <begin position="69"/>
        <end position="134"/>
    </location>
</feature>
<accession>A0A109L8T1</accession>
<evidence type="ECO:0000259" key="1">
    <source>
        <dbReference type="Pfam" id="PF16778"/>
    </source>
</evidence>
<comment type="caution">
    <text evidence="2">The sequence shown here is derived from an EMBL/GenBank/DDBJ whole genome shotgun (WGS) entry which is preliminary data.</text>
</comment>
<dbReference type="EMBL" id="LCYC01000008">
    <property type="protein sequence ID" value="KWV83116.1"/>
    <property type="molecule type" value="Genomic_DNA"/>
</dbReference>
<dbReference type="AlphaFoldDB" id="A0A109L8T1"/>
<proteinExistence type="predicted"/>
<reference evidence="2 3" key="1">
    <citation type="submission" date="2015-05" db="EMBL/GenBank/DDBJ databases">
        <title>A genomic and transcriptomic approach to investigate the blue pigment phenotype in Pseudomonas fluorescens.</title>
        <authorList>
            <person name="Andreani N.A."/>
            <person name="Cardazzo B."/>
        </authorList>
    </citation>
    <scope>NUCLEOTIDE SEQUENCE [LARGE SCALE GENOMIC DNA]</scope>
    <source>
        <strain evidence="2 3">Ps_40</strain>
    </source>
</reference>
<evidence type="ECO:0000313" key="3">
    <source>
        <dbReference type="Proteomes" id="UP000063434"/>
    </source>
</evidence>
<sequence length="145" mass="16805">MSKLFSASTMGFYDTEFSLSIPTDAFEISDELHEQLVSGPSHGLQLSLNAKNKPCLIKVEQDSNALATMERRWRDTQLSLNEWLVTRHRDDREMNVPSVLTDEQFAELLVYRRALRDWPESEFFPKVSHRPAEPVWLESQLVLNP</sequence>
<name>A0A109L8T1_PSEFL</name>
<dbReference type="RefSeq" id="WP_060765821.1">
    <property type="nucleotide sequence ID" value="NZ_LCYC01000008.1"/>
</dbReference>
<organism evidence="2 3">
    <name type="scientific">Pseudomonas fluorescens</name>
    <dbReference type="NCBI Taxonomy" id="294"/>
    <lineage>
        <taxon>Bacteria</taxon>
        <taxon>Pseudomonadati</taxon>
        <taxon>Pseudomonadota</taxon>
        <taxon>Gammaproteobacteria</taxon>
        <taxon>Pseudomonadales</taxon>
        <taxon>Pseudomonadaceae</taxon>
        <taxon>Pseudomonas</taxon>
    </lineage>
</organism>
<protein>
    <recommendedName>
        <fullName evidence="1">Phage tail assembly chaperone-like domain-containing protein</fullName>
    </recommendedName>
</protein>
<gene>
    <name evidence="2" type="ORF">PFL603g_01270</name>
</gene>
<dbReference type="Proteomes" id="UP000063434">
    <property type="component" value="Unassembled WGS sequence"/>
</dbReference>
<dbReference type="InterPro" id="IPR031893">
    <property type="entry name" value="Phage_tail_APC"/>
</dbReference>
<dbReference type="PATRIC" id="fig|294.195.peg.1336"/>
<evidence type="ECO:0000313" key="2">
    <source>
        <dbReference type="EMBL" id="KWV83116.1"/>
    </source>
</evidence>